<dbReference type="InterPro" id="IPR000990">
    <property type="entry name" value="Innexin"/>
</dbReference>
<keyword evidence="10" id="KW-0472">Membrane</keyword>
<dbReference type="InParanoid" id="E0VDS3"/>
<evidence type="ECO:0000256" key="1">
    <source>
        <dbReference type="ARBA" id="ARBA00004610"/>
    </source>
</evidence>
<evidence type="ECO:0000256" key="10">
    <source>
        <dbReference type="ARBA" id="ARBA00023136"/>
    </source>
</evidence>
<evidence type="ECO:0000313" key="14">
    <source>
        <dbReference type="Proteomes" id="UP000009046"/>
    </source>
</evidence>
<evidence type="ECO:0000256" key="4">
    <source>
        <dbReference type="ARBA" id="ARBA00022475"/>
    </source>
</evidence>
<keyword evidence="4" id="KW-1003">Cell membrane</keyword>
<keyword evidence="11" id="KW-0407">Ion channel</keyword>
<keyword evidence="9" id="KW-0406">Ion transport</keyword>
<sequence length="221" mass="25702">MACKSGGNGFSQMEELIMLPYSFRTSGRAQTCSTIFWLNYGATSLLLVGASLMVTIKQFGGRPIECMVDKELNGEVVNNYCWIHSTFSSWKIFDNFNESDSVETGDDNDDKSNSNKFIFMLENDRFKLYNSKQINEDNMNPLSRYSDRFWHSHGPYPGVDTITDDSFLRYHKYVQWVAGILVIQVRHIYNFFHFTTMKLPWENLEKHRQPSSPPLFLKLNL</sequence>
<dbReference type="EMBL" id="DS235084">
    <property type="protein sequence ID" value="EEB11529.1"/>
    <property type="molecule type" value="Genomic_DNA"/>
</dbReference>
<accession>E0VDS3</accession>
<dbReference type="GO" id="GO:0005243">
    <property type="term" value="F:gap junction channel activity"/>
    <property type="evidence" value="ECO:0007669"/>
    <property type="project" value="TreeGrafter"/>
</dbReference>
<dbReference type="VEuPathDB" id="VectorBase:PHUM124420"/>
<dbReference type="CTD" id="8238394"/>
<evidence type="ECO:0000313" key="13">
    <source>
        <dbReference type="EnsemblMetazoa" id="PHUM124420-PA"/>
    </source>
</evidence>
<dbReference type="GO" id="GO:0007602">
    <property type="term" value="P:phototransduction"/>
    <property type="evidence" value="ECO:0007669"/>
    <property type="project" value="TreeGrafter"/>
</dbReference>
<keyword evidence="3" id="KW-0813">Transport</keyword>
<reference evidence="12" key="2">
    <citation type="submission" date="2007-04" db="EMBL/GenBank/DDBJ databases">
        <title>The genome of the human body louse.</title>
        <authorList>
            <consortium name="The Human Body Louse Genome Consortium"/>
            <person name="Kirkness E."/>
            <person name="Walenz B."/>
            <person name="Hass B."/>
            <person name="Bruggner R."/>
            <person name="Strausberg R."/>
        </authorList>
    </citation>
    <scope>NUCLEOTIDE SEQUENCE</scope>
    <source>
        <strain evidence="12">USDA</strain>
    </source>
</reference>
<dbReference type="Pfam" id="PF00876">
    <property type="entry name" value="Innexin"/>
    <property type="match status" value="1"/>
</dbReference>
<evidence type="ECO:0000256" key="9">
    <source>
        <dbReference type="ARBA" id="ARBA00023065"/>
    </source>
</evidence>
<keyword evidence="7" id="KW-0965">Cell junction</keyword>
<dbReference type="GO" id="GO:0005886">
    <property type="term" value="C:plasma membrane"/>
    <property type="evidence" value="ECO:0007669"/>
    <property type="project" value="UniProtKB-SubCell"/>
</dbReference>
<dbReference type="EMBL" id="AAZO01001462">
    <property type="status" value="NOT_ANNOTATED_CDS"/>
    <property type="molecule type" value="Genomic_DNA"/>
</dbReference>
<evidence type="ECO:0000256" key="8">
    <source>
        <dbReference type="ARBA" id="ARBA00022989"/>
    </source>
</evidence>
<keyword evidence="5" id="KW-0812">Transmembrane</keyword>
<dbReference type="HOGENOM" id="CLU_1251986_0_0_1"/>
<evidence type="ECO:0000256" key="5">
    <source>
        <dbReference type="ARBA" id="ARBA00022692"/>
    </source>
</evidence>
<evidence type="ECO:0000256" key="11">
    <source>
        <dbReference type="ARBA" id="ARBA00023303"/>
    </source>
</evidence>
<dbReference type="PANTHER" id="PTHR11893">
    <property type="entry name" value="INNEXIN"/>
    <property type="match status" value="1"/>
</dbReference>
<evidence type="ECO:0000256" key="6">
    <source>
        <dbReference type="ARBA" id="ARBA00022868"/>
    </source>
</evidence>
<evidence type="ECO:0000313" key="12">
    <source>
        <dbReference type="EMBL" id="EEB11529.1"/>
    </source>
</evidence>
<evidence type="ECO:0000256" key="7">
    <source>
        <dbReference type="ARBA" id="ARBA00022949"/>
    </source>
</evidence>
<dbReference type="GO" id="GO:0034220">
    <property type="term" value="P:monoatomic ion transmembrane transport"/>
    <property type="evidence" value="ECO:0007669"/>
    <property type="project" value="UniProtKB-KW"/>
</dbReference>
<reference evidence="12" key="1">
    <citation type="submission" date="2007-04" db="EMBL/GenBank/DDBJ databases">
        <title>Annotation of Pediculus humanus corporis strain USDA.</title>
        <authorList>
            <person name="Kirkness E."/>
            <person name="Hannick L."/>
            <person name="Hass B."/>
            <person name="Bruggner R."/>
            <person name="Lawson D."/>
            <person name="Bidwell S."/>
            <person name="Joardar V."/>
            <person name="Caler E."/>
            <person name="Walenz B."/>
            <person name="Inman J."/>
            <person name="Schobel S."/>
            <person name="Galinsky K."/>
            <person name="Amedeo P."/>
            <person name="Strausberg R."/>
        </authorList>
    </citation>
    <scope>NUCLEOTIDE SEQUENCE</scope>
    <source>
        <strain evidence="12">USDA</strain>
    </source>
</reference>
<keyword evidence="14" id="KW-1185">Reference proteome</keyword>
<dbReference type="KEGG" id="phu:Phum_PHUM124420"/>
<reference evidence="13" key="3">
    <citation type="submission" date="2021-02" db="UniProtKB">
        <authorList>
            <consortium name="EnsemblMetazoa"/>
        </authorList>
    </citation>
    <scope>IDENTIFICATION</scope>
    <source>
        <strain evidence="13">USDA</strain>
    </source>
</reference>
<comment type="subcellular location">
    <subcellularLocation>
        <location evidence="1">Cell junction</location>
        <location evidence="1">Gap junction</location>
    </subcellularLocation>
    <subcellularLocation>
        <location evidence="2">Cell membrane</location>
        <topology evidence="2">Multi-pass membrane protein</topology>
    </subcellularLocation>
</comment>
<evidence type="ECO:0000256" key="2">
    <source>
        <dbReference type="ARBA" id="ARBA00004651"/>
    </source>
</evidence>
<dbReference type="GO" id="GO:0005921">
    <property type="term" value="C:gap junction"/>
    <property type="evidence" value="ECO:0007669"/>
    <property type="project" value="UniProtKB-SubCell"/>
</dbReference>
<dbReference type="EnsemblMetazoa" id="PHUM124420-RA">
    <property type="protein sequence ID" value="PHUM124420-PA"/>
    <property type="gene ID" value="PHUM124420"/>
</dbReference>
<keyword evidence="8" id="KW-1133">Transmembrane helix</keyword>
<protein>
    <submittedName>
        <fullName evidence="12 13">Innexin, putative</fullName>
    </submittedName>
</protein>
<keyword evidence="6" id="KW-0303">Gap junction</keyword>
<evidence type="ECO:0000256" key="3">
    <source>
        <dbReference type="ARBA" id="ARBA00022448"/>
    </source>
</evidence>
<gene>
    <name evidence="13" type="primary">8238394</name>
    <name evidence="12" type="ORF">Phum_PHUM124420</name>
</gene>
<dbReference type="OrthoDB" id="5867527at2759"/>
<dbReference type="PANTHER" id="PTHR11893:SF41">
    <property type="entry name" value="INNEXIN INX2"/>
    <property type="match status" value="1"/>
</dbReference>
<dbReference type="RefSeq" id="XP_002424267.1">
    <property type="nucleotide sequence ID" value="XM_002424222.1"/>
</dbReference>
<name>E0VDS3_PEDHC</name>
<dbReference type="GeneID" id="8238394"/>
<dbReference type="Proteomes" id="UP000009046">
    <property type="component" value="Unassembled WGS sequence"/>
</dbReference>
<organism>
    <name type="scientific">Pediculus humanus subsp. corporis</name>
    <name type="common">Body louse</name>
    <dbReference type="NCBI Taxonomy" id="121224"/>
    <lineage>
        <taxon>Eukaryota</taxon>
        <taxon>Metazoa</taxon>
        <taxon>Ecdysozoa</taxon>
        <taxon>Arthropoda</taxon>
        <taxon>Hexapoda</taxon>
        <taxon>Insecta</taxon>
        <taxon>Pterygota</taxon>
        <taxon>Neoptera</taxon>
        <taxon>Paraneoptera</taxon>
        <taxon>Psocodea</taxon>
        <taxon>Troctomorpha</taxon>
        <taxon>Phthiraptera</taxon>
        <taxon>Anoplura</taxon>
        <taxon>Pediculidae</taxon>
        <taxon>Pediculus</taxon>
    </lineage>
</organism>
<proteinExistence type="predicted"/>
<dbReference type="AlphaFoldDB" id="E0VDS3"/>